<dbReference type="PANTHER" id="PTHR24014">
    <property type="entry name" value="2-OXOGLUTARATE AND IRON-DEPENDENT OXYGENASE DOMAIN-CONTAINING PROTEIN 2"/>
    <property type="match status" value="1"/>
</dbReference>
<dbReference type="Pfam" id="PF25238">
    <property type="entry name" value="OGFOD2-like"/>
    <property type="match status" value="1"/>
</dbReference>
<proteinExistence type="predicted"/>
<dbReference type="RefSeq" id="XP_009496216.1">
    <property type="nucleotide sequence ID" value="XM_009497941.1"/>
</dbReference>
<evidence type="ECO:0000313" key="4">
    <source>
        <dbReference type="Proteomes" id="UP000030693"/>
    </source>
</evidence>
<dbReference type="STRING" id="691883.A0A058Z6A4"/>
<reference evidence="3" key="1">
    <citation type="submission" date="2013-04" db="EMBL/GenBank/DDBJ databases">
        <title>The Genome Sequence of Fonticula alba ATCC 38817.</title>
        <authorList>
            <consortium name="The Broad Institute Genomics Platform"/>
            <person name="Russ C."/>
            <person name="Cuomo C."/>
            <person name="Burger G."/>
            <person name="Gray M.W."/>
            <person name="Holland P.W.H."/>
            <person name="King N."/>
            <person name="Lang F.B.F."/>
            <person name="Roger A.J."/>
            <person name="Ruiz-Trillo I."/>
            <person name="Brown M."/>
            <person name="Walker B."/>
            <person name="Young S."/>
            <person name="Zeng Q."/>
            <person name="Gargeya S."/>
            <person name="Fitzgerald M."/>
            <person name="Haas B."/>
            <person name="Abouelleil A."/>
            <person name="Allen A.W."/>
            <person name="Alvarado L."/>
            <person name="Arachchi H.M."/>
            <person name="Berlin A.M."/>
            <person name="Chapman S.B."/>
            <person name="Gainer-Dewar J."/>
            <person name="Goldberg J."/>
            <person name="Griggs A."/>
            <person name="Gujja S."/>
            <person name="Hansen M."/>
            <person name="Howarth C."/>
            <person name="Imamovic A."/>
            <person name="Ireland A."/>
            <person name="Larimer J."/>
            <person name="McCowan C."/>
            <person name="Murphy C."/>
            <person name="Pearson M."/>
            <person name="Poon T.W."/>
            <person name="Priest M."/>
            <person name="Roberts A."/>
            <person name="Saif S."/>
            <person name="Shea T."/>
            <person name="Sisk P."/>
            <person name="Sykes S."/>
            <person name="Wortman J."/>
            <person name="Nusbaum C."/>
            <person name="Birren B."/>
        </authorList>
    </citation>
    <scope>NUCLEOTIDE SEQUENCE [LARGE SCALE GENOMIC DNA]</scope>
    <source>
        <strain evidence="3">ATCC 38817</strain>
    </source>
</reference>
<keyword evidence="1" id="KW-0847">Vitamin C</keyword>
<evidence type="ECO:0000313" key="3">
    <source>
        <dbReference type="EMBL" id="KCV69651.1"/>
    </source>
</evidence>
<dbReference type="OrthoDB" id="45785at2759"/>
<feature type="region of interest" description="Disordered" evidence="2">
    <location>
        <begin position="256"/>
        <end position="281"/>
    </location>
</feature>
<dbReference type="Proteomes" id="UP000030693">
    <property type="component" value="Unassembled WGS sequence"/>
</dbReference>
<name>A0A058Z6A4_FONAL</name>
<dbReference type="GO" id="GO:0031418">
    <property type="term" value="F:L-ascorbic acid binding"/>
    <property type="evidence" value="ECO:0007669"/>
    <property type="project" value="UniProtKB-KW"/>
</dbReference>
<protein>
    <recommendedName>
        <fullName evidence="5">Fe2OG dioxygenase domain-containing protein</fullName>
    </recommendedName>
</protein>
<dbReference type="OMA" id="NTAPRCA"/>
<dbReference type="eggNOG" id="KOG1971">
    <property type="taxonomic scope" value="Eukaryota"/>
</dbReference>
<dbReference type="PANTHER" id="PTHR24014:SF4">
    <property type="entry name" value="2-OXOGLUTARATE AND IRON-DEPENDENT OXYGENASE DOMAIN-CONTAINING PROTEIN 2"/>
    <property type="match status" value="1"/>
</dbReference>
<evidence type="ECO:0008006" key="5">
    <source>
        <dbReference type="Google" id="ProtNLM"/>
    </source>
</evidence>
<dbReference type="GeneID" id="20528791"/>
<evidence type="ECO:0000256" key="2">
    <source>
        <dbReference type="SAM" id="MobiDB-lite"/>
    </source>
</evidence>
<dbReference type="AlphaFoldDB" id="A0A058Z6A4"/>
<dbReference type="EMBL" id="KB932206">
    <property type="protein sequence ID" value="KCV69651.1"/>
    <property type="molecule type" value="Genomic_DNA"/>
</dbReference>
<organism evidence="3">
    <name type="scientific">Fonticula alba</name>
    <name type="common">Slime mold</name>
    <dbReference type="NCBI Taxonomy" id="691883"/>
    <lineage>
        <taxon>Eukaryota</taxon>
        <taxon>Rotosphaerida</taxon>
        <taxon>Fonticulaceae</taxon>
        <taxon>Fonticula</taxon>
    </lineage>
</organism>
<keyword evidence="4" id="KW-1185">Reference proteome</keyword>
<evidence type="ECO:0000256" key="1">
    <source>
        <dbReference type="ARBA" id="ARBA00022896"/>
    </source>
</evidence>
<accession>A0A058Z6A4</accession>
<sequence length="450" mass="47885">MSAAPRMNLRSKEGFEISVAAHLVDNALLRAFFLIPGDVLPCLIDTKSLAVYHDPDNDPPGVFAELAGSQFQVVTYDEVYGSDDEAEHAPAAGPERRPIDPARIEGMKQALDAYVQRHYTPAFPQILAPEFAEQVGLWAAPELLRAFQLPVDARLGPAAPVPDCPPEHLLRALLKVESTANFLVSLPVFRLDFCALLAAEIRHFNEAGMPTTRPNSMNKYGLALLQLGLDKLMDTLMKFFLGPLSKALFGDAPAPAPGPAPAGAHGPGCHPQPVSTELALPSGPKPWPNFNVAFPAAAALDFVYAFAIQYNSFRLEDGRPAGDVALDPHTDDSHVTLNACVGDFQEPPPAGHQLALPGDEQAAALPAGCTAVAFTGGDLMLLGVSGAPGGAKPEEDQAVDVQNSERLSQAPGHGQLHLGAVRHAALPIDPDGRRSNVVLWMRNTAPRCAH</sequence>
<gene>
    <name evidence="3" type="ORF">H696_04066</name>
</gene>